<gene>
    <name evidence="1" type="ORF">HMPREF9698_00292</name>
</gene>
<dbReference type="EMBL" id="AGXA01000004">
    <property type="protein sequence ID" value="EKU94260.1"/>
    <property type="molecule type" value="Genomic_DNA"/>
</dbReference>
<comment type="caution">
    <text evidence="1">The sequence shown here is derived from an EMBL/GenBank/DDBJ whole genome shotgun (WGS) entry which is preliminary data.</text>
</comment>
<dbReference type="Gene3D" id="3.40.30.10">
    <property type="entry name" value="Glutaredoxin"/>
    <property type="match status" value="1"/>
</dbReference>
<accession>K9EYH0</accession>
<keyword evidence="2" id="KW-1185">Reference proteome</keyword>
<dbReference type="OrthoDB" id="9792987at2"/>
<dbReference type="eggNOG" id="COG0526">
    <property type="taxonomic scope" value="Bacteria"/>
</dbReference>
<dbReference type="SUPFAM" id="SSF52833">
    <property type="entry name" value="Thioredoxin-like"/>
    <property type="match status" value="1"/>
</dbReference>
<dbReference type="RefSeq" id="WP_003776619.1">
    <property type="nucleotide sequence ID" value="NZ_JH992957.1"/>
</dbReference>
<sequence length="121" mass="13548">MSVSPQEFLQLAESFNEVTPEKAEELLEAGQGSIVFVGRETCPFCCQFIPRLHQVAQDQDLTINFLHSQHPDYLEAISDFREKYEVPTVPALLYSDDSTDGVKSVSDSSMSEADIKSFINL</sequence>
<dbReference type="AlphaFoldDB" id="K9EYH0"/>
<name>K9EYH0_9LACT</name>
<dbReference type="InterPro" id="IPR036249">
    <property type="entry name" value="Thioredoxin-like_sf"/>
</dbReference>
<dbReference type="InterPro" id="IPR046698">
    <property type="entry name" value="PedC-like"/>
</dbReference>
<dbReference type="HOGENOM" id="CLU_121850_3_1_9"/>
<organism evidence="1 2">
    <name type="scientific">Alloiococcus otitis ATCC 51267</name>
    <dbReference type="NCBI Taxonomy" id="883081"/>
    <lineage>
        <taxon>Bacteria</taxon>
        <taxon>Bacillati</taxon>
        <taxon>Bacillota</taxon>
        <taxon>Bacilli</taxon>
        <taxon>Lactobacillales</taxon>
        <taxon>Carnobacteriaceae</taxon>
        <taxon>Alloiococcus</taxon>
    </lineage>
</organism>
<reference evidence="1 2" key="1">
    <citation type="submission" date="2012-09" db="EMBL/GenBank/DDBJ databases">
        <title>The Genome Sequence of Alloiococcus otitis ATCC 51267.</title>
        <authorList>
            <consortium name="The Broad Institute Genome Sequencing Platform"/>
            <person name="Earl A."/>
            <person name="Ward D."/>
            <person name="Feldgarden M."/>
            <person name="Gevers D."/>
            <person name="Huys G."/>
            <person name="Walker B."/>
            <person name="Young S.K."/>
            <person name="Zeng Q."/>
            <person name="Gargeya S."/>
            <person name="Fitzgerald M."/>
            <person name="Haas B."/>
            <person name="Abouelleil A."/>
            <person name="Alvarado L."/>
            <person name="Arachchi H.M."/>
            <person name="Berlin A.M."/>
            <person name="Chapman S.B."/>
            <person name="Goldberg J."/>
            <person name="Griggs A."/>
            <person name="Gujja S."/>
            <person name="Hansen M."/>
            <person name="Howarth C."/>
            <person name="Imamovic A."/>
            <person name="Larimer J."/>
            <person name="McCowen C."/>
            <person name="Montmayeur A."/>
            <person name="Murphy C."/>
            <person name="Neiman D."/>
            <person name="Pearson M."/>
            <person name="Priest M."/>
            <person name="Roberts A."/>
            <person name="Saif S."/>
            <person name="Shea T."/>
            <person name="Sisk P."/>
            <person name="Sykes S."/>
            <person name="Wortman J."/>
            <person name="Nusbaum C."/>
            <person name="Birren B."/>
        </authorList>
    </citation>
    <scope>NUCLEOTIDE SEQUENCE [LARGE SCALE GENOMIC DNA]</scope>
    <source>
        <strain evidence="1 2">ATCC 51267</strain>
    </source>
</reference>
<evidence type="ECO:0000313" key="1">
    <source>
        <dbReference type="EMBL" id="EKU94260.1"/>
    </source>
</evidence>
<evidence type="ECO:0000313" key="2">
    <source>
        <dbReference type="Proteomes" id="UP000009875"/>
    </source>
</evidence>
<protein>
    <recommendedName>
        <fullName evidence="3">Bacteriocin transport accessory protein</fullName>
    </recommendedName>
</protein>
<evidence type="ECO:0008006" key="3">
    <source>
        <dbReference type="Google" id="ProtNLM"/>
    </source>
</evidence>
<dbReference type="STRING" id="883081.HMPREF9698_00292"/>
<proteinExistence type="predicted"/>
<dbReference type="Proteomes" id="UP000009875">
    <property type="component" value="Unassembled WGS sequence"/>
</dbReference>
<dbReference type="Pfam" id="PF20207">
    <property type="entry name" value="DUF6568"/>
    <property type="match status" value="1"/>
</dbReference>